<dbReference type="InterPro" id="IPR003598">
    <property type="entry name" value="Ig_sub2"/>
</dbReference>
<dbReference type="InterPro" id="IPR013098">
    <property type="entry name" value="Ig_I-set"/>
</dbReference>
<reference evidence="4" key="1">
    <citation type="submission" date="2023-03" db="EMBL/GenBank/DDBJ databases">
        <authorList>
            <person name="Steffen K."/>
            <person name="Cardenas P."/>
        </authorList>
    </citation>
    <scope>NUCLEOTIDE SEQUENCE</scope>
</reference>
<accession>A0AA35RYS5</accession>
<dbReference type="PANTHER" id="PTHR10075:SF100">
    <property type="entry name" value="FASCICLIN-2"/>
    <property type="match status" value="1"/>
</dbReference>
<feature type="domain" description="Ig-like" evidence="3">
    <location>
        <begin position="216"/>
        <end position="297"/>
    </location>
</feature>
<organism evidence="4 5">
    <name type="scientific">Geodia barretti</name>
    <name type="common">Barrett's horny sponge</name>
    <dbReference type="NCBI Taxonomy" id="519541"/>
    <lineage>
        <taxon>Eukaryota</taxon>
        <taxon>Metazoa</taxon>
        <taxon>Porifera</taxon>
        <taxon>Demospongiae</taxon>
        <taxon>Heteroscleromorpha</taxon>
        <taxon>Tetractinellida</taxon>
        <taxon>Astrophorina</taxon>
        <taxon>Geodiidae</taxon>
        <taxon>Geodia</taxon>
    </lineage>
</organism>
<sequence length="306" mass="32823">MRGLPILLLSLALSVFVECQDNIPDVSLTPNMLSVNEGEEANFTCSPLLEEAPALLNTRNPGASQSQSIQNDDSRIRVTDISNNDTGNVTRMRVFTWINPILENDHRREFFCQIGSFESNTAILFVNHAPDITIGGETEFTVIAGATLNVSITVDGWPEPTLTWTRDGARVDLTLSKSGLSLPSVSLDDAGIYTLNATNAMSSDTGSFTVIVRSLPVFEVGDDARVSIRVGAEVVVNCAANAFPPISPDNITLTLDGKELELDSNFVHTIASAQTSDAGDYVCTATNELATESVTITVEIGNVPDK</sequence>
<dbReference type="InterPro" id="IPR013783">
    <property type="entry name" value="Ig-like_fold"/>
</dbReference>
<dbReference type="AlphaFoldDB" id="A0AA35RYS5"/>
<dbReference type="GO" id="GO:0098632">
    <property type="term" value="F:cell-cell adhesion mediator activity"/>
    <property type="evidence" value="ECO:0007669"/>
    <property type="project" value="TreeGrafter"/>
</dbReference>
<dbReference type="SMART" id="SM00408">
    <property type="entry name" value="IGc2"/>
    <property type="match status" value="2"/>
</dbReference>
<proteinExistence type="predicted"/>
<evidence type="ECO:0000313" key="5">
    <source>
        <dbReference type="Proteomes" id="UP001174909"/>
    </source>
</evidence>
<feature type="signal peptide" evidence="2">
    <location>
        <begin position="1"/>
        <end position="19"/>
    </location>
</feature>
<gene>
    <name evidence="4" type="ORF">GBAR_LOCUS11794</name>
</gene>
<dbReference type="PANTHER" id="PTHR10075">
    <property type="entry name" value="BASIGIN RELATED"/>
    <property type="match status" value="1"/>
</dbReference>
<evidence type="ECO:0000256" key="1">
    <source>
        <dbReference type="ARBA" id="ARBA00023319"/>
    </source>
</evidence>
<evidence type="ECO:0000313" key="4">
    <source>
        <dbReference type="EMBL" id="CAI8019642.1"/>
    </source>
</evidence>
<evidence type="ECO:0000256" key="2">
    <source>
        <dbReference type="SAM" id="SignalP"/>
    </source>
</evidence>
<dbReference type="SUPFAM" id="SSF48726">
    <property type="entry name" value="Immunoglobulin"/>
    <property type="match status" value="2"/>
</dbReference>
<keyword evidence="1" id="KW-0393">Immunoglobulin domain</keyword>
<dbReference type="Gene3D" id="2.60.40.10">
    <property type="entry name" value="Immunoglobulins"/>
    <property type="match status" value="2"/>
</dbReference>
<evidence type="ECO:0000259" key="3">
    <source>
        <dbReference type="PROSITE" id="PS50835"/>
    </source>
</evidence>
<dbReference type="EMBL" id="CASHTH010001767">
    <property type="protein sequence ID" value="CAI8019642.1"/>
    <property type="molecule type" value="Genomic_DNA"/>
</dbReference>
<dbReference type="GO" id="GO:0005886">
    <property type="term" value="C:plasma membrane"/>
    <property type="evidence" value="ECO:0007669"/>
    <property type="project" value="TreeGrafter"/>
</dbReference>
<dbReference type="PROSITE" id="PS50835">
    <property type="entry name" value="IG_LIKE"/>
    <property type="match status" value="2"/>
</dbReference>
<feature type="domain" description="Ig-like" evidence="3">
    <location>
        <begin position="130"/>
        <end position="209"/>
    </location>
</feature>
<dbReference type="InterPro" id="IPR007110">
    <property type="entry name" value="Ig-like_dom"/>
</dbReference>
<dbReference type="GO" id="GO:0007156">
    <property type="term" value="P:homophilic cell adhesion via plasma membrane adhesion molecules"/>
    <property type="evidence" value="ECO:0007669"/>
    <property type="project" value="TreeGrafter"/>
</dbReference>
<dbReference type="SMART" id="SM00409">
    <property type="entry name" value="IG"/>
    <property type="match status" value="3"/>
</dbReference>
<dbReference type="InterPro" id="IPR036179">
    <property type="entry name" value="Ig-like_dom_sf"/>
</dbReference>
<keyword evidence="5" id="KW-1185">Reference proteome</keyword>
<protein>
    <submittedName>
        <fullName evidence="4">Peroxidasin homolog</fullName>
    </submittedName>
</protein>
<feature type="chain" id="PRO_5041227591" evidence="2">
    <location>
        <begin position="20"/>
        <end position="306"/>
    </location>
</feature>
<dbReference type="InterPro" id="IPR003599">
    <property type="entry name" value="Ig_sub"/>
</dbReference>
<name>A0AA35RYS5_GEOBA</name>
<comment type="caution">
    <text evidence="4">The sequence shown here is derived from an EMBL/GenBank/DDBJ whole genome shotgun (WGS) entry which is preliminary data.</text>
</comment>
<dbReference type="Proteomes" id="UP001174909">
    <property type="component" value="Unassembled WGS sequence"/>
</dbReference>
<dbReference type="Pfam" id="PF07679">
    <property type="entry name" value="I-set"/>
    <property type="match status" value="1"/>
</dbReference>
<keyword evidence="2" id="KW-0732">Signal</keyword>